<dbReference type="PANTHER" id="PTHR43441">
    <property type="entry name" value="RIBOSOMAL-PROTEIN-SERINE ACETYLTRANSFERASE"/>
    <property type="match status" value="1"/>
</dbReference>
<evidence type="ECO:0000313" key="3">
    <source>
        <dbReference type="Proteomes" id="UP000014071"/>
    </source>
</evidence>
<dbReference type="HOGENOM" id="CLU_013985_1_2_1"/>
<accession>R9NVW7</accession>
<name>R9NVW7_PSEHS</name>
<keyword evidence="3" id="KW-1185">Reference proteome</keyword>
<dbReference type="PANTHER" id="PTHR43441:SF2">
    <property type="entry name" value="FAMILY ACETYLTRANSFERASE, PUTATIVE (AFU_ORTHOLOGUE AFUA_7G00850)-RELATED"/>
    <property type="match status" value="1"/>
</dbReference>
<dbReference type="eggNOG" id="ENOG502RZT0">
    <property type="taxonomic scope" value="Eukaryota"/>
</dbReference>
<dbReference type="Proteomes" id="UP000014071">
    <property type="component" value="Unassembled WGS sequence"/>
</dbReference>
<dbReference type="OrthoDB" id="41238at2759"/>
<gene>
    <name evidence="2" type="ORF">PHSY_000183</name>
</gene>
<dbReference type="EMBL" id="DF238767">
    <property type="protein sequence ID" value="GAC92629.1"/>
    <property type="molecule type" value="Genomic_DNA"/>
</dbReference>
<dbReference type="InterPro" id="IPR000182">
    <property type="entry name" value="GNAT_dom"/>
</dbReference>
<dbReference type="Gene3D" id="3.40.630.30">
    <property type="match status" value="1"/>
</dbReference>
<dbReference type="AlphaFoldDB" id="R9NVW7"/>
<dbReference type="SUPFAM" id="SSF55729">
    <property type="entry name" value="Acyl-CoA N-acyltransferases (Nat)"/>
    <property type="match status" value="1"/>
</dbReference>
<dbReference type="Pfam" id="PF13302">
    <property type="entry name" value="Acetyltransf_3"/>
    <property type="match status" value="1"/>
</dbReference>
<dbReference type="InterPro" id="IPR016181">
    <property type="entry name" value="Acyl_CoA_acyltransferase"/>
</dbReference>
<reference evidence="3" key="1">
    <citation type="journal article" date="2013" name="Genome Announc.">
        <title>Draft genome sequence of the basidiomycetous yeast-like fungus Pseudozyma hubeiensis SY62, which produces an abundant amount of the biosurfactant mannosylerythritol lipids.</title>
        <authorList>
            <person name="Konishi M."/>
            <person name="Hatada Y."/>
            <person name="Horiuchi J."/>
        </authorList>
    </citation>
    <scope>NUCLEOTIDE SEQUENCE [LARGE SCALE GENOMIC DNA]</scope>
    <source>
        <strain evidence="3">SY62</strain>
    </source>
</reference>
<protein>
    <submittedName>
        <fullName evidence="2">Acetyltransferase</fullName>
        <ecNumber evidence="2">2.3.1.-</ecNumber>
    </submittedName>
</protein>
<keyword evidence="2" id="KW-0808">Transferase</keyword>
<dbReference type="GeneID" id="24105495"/>
<dbReference type="InterPro" id="IPR051908">
    <property type="entry name" value="Ribosomal_N-acetyltransferase"/>
</dbReference>
<dbReference type="RefSeq" id="XP_012186216.1">
    <property type="nucleotide sequence ID" value="XM_012330826.1"/>
</dbReference>
<dbReference type="FunFam" id="3.40.630.30:FF:000047">
    <property type="entry name" value="Acetyltransferase, GNAT family"/>
    <property type="match status" value="1"/>
</dbReference>
<proteinExistence type="predicted"/>
<evidence type="ECO:0000313" key="2">
    <source>
        <dbReference type="EMBL" id="GAC92629.1"/>
    </source>
</evidence>
<dbReference type="GO" id="GO:0008999">
    <property type="term" value="F:protein-N-terminal-alanine acetyltransferase activity"/>
    <property type="evidence" value="ECO:0007669"/>
    <property type="project" value="TreeGrafter"/>
</dbReference>
<keyword evidence="2" id="KW-0012">Acyltransferase</keyword>
<dbReference type="EC" id="2.3.1.-" evidence="2"/>
<evidence type="ECO:0000259" key="1">
    <source>
        <dbReference type="Pfam" id="PF13302"/>
    </source>
</evidence>
<organism evidence="2 3">
    <name type="scientific">Pseudozyma hubeiensis (strain SY62)</name>
    <name type="common">Yeast</name>
    <dbReference type="NCBI Taxonomy" id="1305764"/>
    <lineage>
        <taxon>Eukaryota</taxon>
        <taxon>Fungi</taxon>
        <taxon>Dikarya</taxon>
        <taxon>Basidiomycota</taxon>
        <taxon>Ustilaginomycotina</taxon>
        <taxon>Ustilaginomycetes</taxon>
        <taxon>Ustilaginales</taxon>
        <taxon>Ustilaginaceae</taxon>
        <taxon>Pseudozyma</taxon>
    </lineage>
</organism>
<sequence>MLSFTDEEALQRLGPVVPSEPAPYPSREAILGKYVDLVPLATDHAEGLFSIIGQPEHERLWDYMLESPFNGDRSRFDAYVSSRISNTNNMMFWTIFDKSTRQILGLISYLNIVPSHRSIEVGNVMFSSLLQRSRKSSEVVYLMIKHAFETLGYRRVEWKCNNLNGPSKRAAIRYGFTYEGFFRKHFVLKGRSRDTTWFAIVDEDWPIRKQALEAWLSEDNFDQEGKQIMTLKEAHKKFGYVVPASLVLPAMPL</sequence>
<dbReference type="GO" id="GO:1990189">
    <property type="term" value="F:protein N-terminal-serine acetyltransferase activity"/>
    <property type="evidence" value="ECO:0007669"/>
    <property type="project" value="TreeGrafter"/>
</dbReference>
<feature type="domain" description="N-acetyltransferase" evidence="1">
    <location>
        <begin position="37"/>
        <end position="177"/>
    </location>
</feature>